<accession>A0ABP9QN47</accession>
<sequence length="240" mass="26296">MHVETLATRPDLLDAALRIGDIGFEFLQHDEIGTLTRAARLARRWPEHFLVLLDGGEPVARAVGVPVAFPAPGREELPDTGWDGAILWAAEDALDGRRPTALAALDVQVALGRRGEGIAAEALRVLEESARGLSRLVVPVRPTTKALEPHVPMAEFVARRRADGLPEDPWLRVHERLGARFVKIAPFAMTVSGTLWQWHEWTGKPLSDGPNVVEGALVPVLASVAHDFAVYVEPNVWVEY</sequence>
<evidence type="ECO:0008006" key="3">
    <source>
        <dbReference type="Google" id="ProtNLM"/>
    </source>
</evidence>
<gene>
    <name evidence="1" type="ORF">GCM10023214_34150</name>
</gene>
<comment type="caution">
    <text evidence="1">The sequence shown here is derived from an EMBL/GenBank/DDBJ whole genome shotgun (WGS) entry which is preliminary data.</text>
</comment>
<organism evidence="1 2">
    <name type="scientific">Amycolatopsis dongchuanensis</name>
    <dbReference type="NCBI Taxonomy" id="1070866"/>
    <lineage>
        <taxon>Bacteria</taxon>
        <taxon>Bacillati</taxon>
        <taxon>Actinomycetota</taxon>
        <taxon>Actinomycetes</taxon>
        <taxon>Pseudonocardiales</taxon>
        <taxon>Pseudonocardiaceae</taxon>
        <taxon>Amycolatopsis</taxon>
    </lineage>
</organism>
<dbReference type="SUPFAM" id="SSF55729">
    <property type="entry name" value="Acyl-CoA N-acyltransferases (Nat)"/>
    <property type="match status" value="1"/>
</dbReference>
<keyword evidence="2" id="KW-1185">Reference proteome</keyword>
<reference evidence="2" key="1">
    <citation type="journal article" date="2019" name="Int. J. Syst. Evol. Microbiol.">
        <title>The Global Catalogue of Microorganisms (GCM) 10K type strain sequencing project: providing services to taxonomists for standard genome sequencing and annotation.</title>
        <authorList>
            <consortium name="The Broad Institute Genomics Platform"/>
            <consortium name="The Broad Institute Genome Sequencing Center for Infectious Disease"/>
            <person name="Wu L."/>
            <person name="Ma J."/>
        </authorList>
    </citation>
    <scope>NUCLEOTIDE SEQUENCE [LARGE SCALE GENOMIC DNA]</scope>
    <source>
        <strain evidence="2">JCM 18054</strain>
    </source>
</reference>
<name>A0ABP9QN47_9PSEU</name>
<dbReference type="InterPro" id="IPR016181">
    <property type="entry name" value="Acyl_CoA_acyltransferase"/>
</dbReference>
<protein>
    <recommendedName>
        <fullName evidence="3">N-acetyltransferase</fullName>
    </recommendedName>
</protein>
<dbReference type="RefSeq" id="WP_346054203.1">
    <property type="nucleotide sequence ID" value="NZ_BAABIB010000072.1"/>
</dbReference>
<proteinExistence type="predicted"/>
<evidence type="ECO:0000313" key="2">
    <source>
        <dbReference type="Proteomes" id="UP001500192"/>
    </source>
</evidence>
<dbReference type="EMBL" id="BAABIB010000072">
    <property type="protein sequence ID" value="GAA5164534.1"/>
    <property type="molecule type" value="Genomic_DNA"/>
</dbReference>
<dbReference type="Proteomes" id="UP001500192">
    <property type="component" value="Unassembled WGS sequence"/>
</dbReference>
<evidence type="ECO:0000313" key="1">
    <source>
        <dbReference type="EMBL" id="GAA5164534.1"/>
    </source>
</evidence>
<dbReference type="Gene3D" id="3.40.630.30">
    <property type="match status" value="1"/>
</dbReference>